<accession>A0AAF0R667</accession>
<reference evidence="1" key="1">
    <citation type="submission" date="2023-08" db="EMBL/GenBank/DDBJ databases">
        <title>A de novo genome assembly of Solanum verrucosum Schlechtendal, a Mexican diploid species geographically isolated from the other diploid A-genome species in potato relatives.</title>
        <authorList>
            <person name="Hosaka K."/>
        </authorList>
    </citation>
    <scope>NUCLEOTIDE SEQUENCE</scope>
    <source>
        <tissue evidence="1">Young leaves</tissue>
    </source>
</reference>
<dbReference type="AlphaFoldDB" id="A0AAF0R667"/>
<dbReference type="EMBL" id="CP133617">
    <property type="protein sequence ID" value="WMV34803.1"/>
    <property type="molecule type" value="Genomic_DNA"/>
</dbReference>
<dbReference type="Proteomes" id="UP001234989">
    <property type="component" value="Chromosome 6"/>
</dbReference>
<evidence type="ECO:0000313" key="2">
    <source>
        <dbReference type="Proteomes" id="UP001234989"/>
    </source>
</evidence>
<keyword evidence="2" id="KW-1185">Reference proteome</keyword>
<organism evidence="1 2">
    <name type="scientific">Solanum verrucosum</name>
    <dbReference type="NCBI Taxonomy" id="315347"/>
    <lineage>
        <taxon>Eukaryota</taxon>
        <taxon>Viridiplantae</taxon>
        <taxon>Streptophyta</taxon>
        <taxon>Embryophyta</taxon>
        <taxon>Tracheophyta</taxon>
        <taxon>Spermatophyta</taxon>
        <taxon>Magnoliopsida</taxon>
        <taxon>eudicotyledons</taxon>
        <taxon>Gunneridae</taxon>
        <taxon>Pentapetalae</taxon>
        <taxon>asterids</taxon>
        <taxon>lamiids</taxon>
        <taxon>Solanales</taxon>
        <taxon>Solanaceae</taxon>
        <taxon>Solanoideae</taxon>
        <taxon>Solaneae</taxon>
        <taxon>Solanum</taxon>
    </lineage>
</organism>
<evidence type="ECO:0000313" key="1">
    <source>
        <dbReference type="EMBL" id="WMV34803.1"/>
    </source>
</evidence>
<protein>
    <submittedName>
        <fullName evidence="1">Uncharacterized protein</fullName>
    </submittedName>
</protein>
<name>A0AAF0R667_SOLVR</name>
<proteinExistence type="predicted"/>
<sequence>MLTNEVIELRKVFVKVNENHNALEEKIDLGFNQIKEFMVNFNKQLMEDISLLFAMI</sequence>
<gene>
    <name evidence="1" type="ORF">MTR67_028188</name>
</gene>